<dbReference type="CDD" id="cd05398">
    <property type="entry name" value="NT_ClassII-CCAase"/>
    <property type="match status" value="1"/>
</dbReference>
<dbReference type="Gene3D" id="1.10.3090.10">
    <property type="entry name" value="cca-adding enzyme, domain 2"/>
    <property type="match status" value="1"/>
</dbReference>
<dbReference type="PANTHER" id="PTHR43051:SF1">
    <property type="entry name" value="POLYNUCLEOTIDE ADENYLYLTRANSFERASE FAMILY PROTEIN"/>
    <property type="match status" value="1"/>
</dbReference>
<dbReference type="InterPro" id="IPR010206">
    <property type="entry name" value="PolA_pol_I"/>
</dbReference>
<evidence type="ECO:0000256" key="9">
    <source>
        <dbReference type="SAM" id="MobiDB-lite"/>
    </source>
</evidence>
<evidence type="ECO:0000259" key="11">
    <source>
        <dbReference type="Pfam" id="PF12626"/>
    </source>
</evidence>
<feature type="active site" evidence="7">
    <location>
        <position position="65"/>
    </location>
</feature>
<dbReference type="RefSeq" id="WP_131257842.1">
    <property type="nucleotide sequence ID" value="NZ_JBHSUS010000001.1"/>
</dbReference>
<evidence type="ECO:0000313" key="14">
    <source>
        <dbReference type="Proteomes" id="UP001596364"/>
    </source>
</evidence>
<keyword evidence="3 7" id="KW-0547">Nucleotide-binding</keyword>
<evidence type="ECO:0000256" key="6">
    <source>
        <dbReference type="ARBA" id="ARBA00023163"/>
    </source>
</evidence>
<evidence type="ECO:0000256" key="4">
    <source>
        <dbReference type="ARBA" id="ARBA00022840"/>
    </source>
</evidence>
<feature type="domain" description="Polymerase A arginine-rich C-terminal" evidence="11">
    <location>
        <begin position="317"/>
        <end position="432"/>
    </location>
</feature>
<dbReference type="InterPro" id="IPR052191">
    <property type="entry name" value="tRNA_ntf/polyA_polymerase_I"/>
</dbReference>
<dbReference type="PANTHER" id="PTHR43051">
    <property type="entry name" value="POLYNUCLEOTIDE ADENYLYLTRANSFERASE FAMILY PROTEIN"/>
    <property type="match status" value="1"/>
</dbReference>
<organism evidence="13 14">
    <name type="scientific">Pseudobowmanella zhangzhouensis</name>
    <dbReference type="NCBI Taxonomy" id="1537679"/>
    <lineage>
        <taxon>Bacteria</taxon>
        <taxon>Pseudomonadati</taxon>
        <taxon>Pseudomonadota</taxon>
        <taxon>Gammaproteobacteria</taxon>
        <taxon>Alteromonadales</taxon>
        <taxon>Alteromonadaceae</taxon>
    </lineage>
</organism>
<dbReference type="InterPro" id="IPR002646">
    <property type="entry name" value="PolA_pol_head_dom"/>
</dbReference>
<dbReference type="Pfam" id="PF12626">
    <property type="entry name" value="PolyA_pol_arg_C"/>
    <property type="match status" value="1"/>
</dbReference>
<dbReference type="EMBL" id="JBHSUS010000001">
    <property type="protein sequence ID" value="MFC6441395.1"/>
    <property type="molecule type" value="Genomic_DNA"/>
</dbReference>
<accession>A0ABW1XRP0</accession>
<keyword evidence="6 7" id="KW-0804">Transcription</keyword>
<name>A0ABW1XRP0_9ALTE</name>
<dbReference type="InterPro" id="IPR032828">
    <property type="entry name" value="PolyA_RNA-bd"/>
</dbReference>
<dbReference type="SUPFAM" id="SSF81301">
    <property type="entry name" value="Nucleotidyltransferase"/>
    <property type="match status" value="1"/>
</dbReference>
<gene>
    <name evidence="7 13" type="primary">pcnB</name>
    <name evidence="13" type="ORF">ACFP85_14675</name>
</gene>
<feature type="active site" evidence="7">
    <location>
        <position position="63"/>
    </location>
</feature>
<evidence type="ECO:0000259" key="10">
    <source>
        <dbReference type="Pfam" id="PF01743"/>
    </source>
</evidence>
<dbReference type="Proteomes" id="UP001596364">
    <property type="component" value="Unassembled WGS sequence"/>
</dbReference>
<keyword evidence="14" id="KW-1185">Reference proteome</keyword>
<dbReference type="InterPro" id="IPR025866">
    <property type="entry name" value="PolyA_pol_arg_C_dom"/>
</dbReference>
<dbReference type="Pfam" id="PF01743">
    <property type="entry name" value="PolyA_pol"/>
    <property type="match status" value="1"/>
</dbReference>
<evidence type="ECO:0000256" key="3">
    <source>
        <dbReference type="ARBA" id="ARBA00022741"/>
    </source>
</evidence>
<feature type="domain" description="tRNA nucleotidyltransferase/poly(A) polymerase RNA and SrmB- binding" evidence="12">
    <location>
        <begin position="200"/>
        <end position="260"/>
    </location>
</feature>
<keyword evidence="1 7" id="KW-0507">mRNA processing</keyword>
<evidence type="ECO:0000256" key="1">
    <source>
        <dbReference type="ARBA" id="ARBA00022664"/>
    </source>
</evidence>
<keyword evidence="13" id="KW-0548">Nucleotidyltransferase</keyword>
<feature type="compositionally biased region" description="Basic residues" evidence="9">
    <location>
        <begin position="423"/>
        <end position="440"/>
    </location>
</feature>
<evidence type="ECO:0000259" key="12">
    <source>
        <dbReference type="Pfam" id="PF12627"/>
    </source>
</evidence>
<comment type="similarity">
    <text evidence="7 8">Belongs to the tRNA nucleotidyltransferase/poly(A) polymerase family.</text>
</comment>
<dbReference type="InterPro" id="IPR043519">
    <property type="entry name" value="NT_sf"/>
</dbReference>
<dbReference type="HAMAP" id="MF_00957">
    <property type="entry name" value="PolyA_pol"/>
    <property type="match status" value="1"/>
</dbReference>
<reference evidence="14" key="1">
    <citation type="journal article" date="2019" name="Int. J. Syst. Evol. Microbiol.">
        <title>The Global Catalogue of Microorganisms (GCM) 10K type strain sequencing project: providing services to taxonomists for standard genome sequencing and annotation.</title>
        <authorList>
            <consortium name="The Broad Institute Genomics Platform"/>
            <consortium name="The Broad Institute Genome Sequencing Center for Infectious Disease"/>
            <person name="Wu L."/>
            <person name="Ma J."/>
        </authorList>
    </citation>
    <scope>NUCLEOTIDE SEQUENCE [LARGE SCALE GENOMIC DNA]</scope>
    <source>
        <strain evidence="14">CGMCC 1.16031</strain>
    </source>
</reference>
<evidence type="ECO:0000256" key="8">
    <source>
        <dbReference type="RuleBase" id="RU003953"/>
    </source>
</evidence>
<dbReference type="NCBIfam" id="TIGR01942">
    <property type="entry name" value="pcnB"/>
    <property type="match status" value="1"/>
</dbReference>
<keyword evidence="4 7" id="KW-0067">ATP-binding</keyword>
<dbReference type="EC" id="2.7.7.19" evidence="7"/>
<protein>
    <recommendedName>
        <fullName evidence="7">Poly(A) polymerase I</fullName>
        <shortName evidence="7">PAP I</shortName>
        <ecNumber evidence="7">2.7.7.19</ecNumber>
    </recommendedName>
</protein>
<comment type="caution">
    <text evidence="13">The sequence shown here is derived from an EMBL/GenBank/DDBJ whole genome shotgun (WGS) entry which is preliminary data.</text>
</comment>
<evidence type="ECO:0000256" key="5">
    <source>
        <dbReference type="ARBA" id="ARBA00022884"/>
    </source>
</evidence>
<dbReference type="Gene3D" id="3.30.460.10">
    <property type="entry name" value="Beta Polymerase, domain 2"/>
    <property type="match status" value="1"/>
</dbReference>
<sequence>MRGKSASPVISRRIFTREQHGISRNDIDDSALKVLYRLHNAGYEAYLVGGCVRDLMLGLHPKDFDVVTNATPEQVRKLFRNSRLIGRRFQLVHVIFGRDIIEVATFRGHHQDDENHGKQNDHGQILRDNVFGSIEEDAERRDFSVNAMYYNIADFTVHDFAGGVEALQARKLDLIGDPETRYREDPVRMLRAARFAAKLDMQIAERSAKPIRTLASLLSNIPPARLFEEVIKLFLSGHGERTLELMADYNLLQPLFPALTPLVKQRDSKEWAFLRQVMRNSDQRIADGLSVTPAFIYAALMWYPVEIRYGQLRAESGLSENDAFNLAMTEVIEQQIRRIMIPRRFTTPIREIWQMQQRLTRRQGRRAWQTFEHPRFRAGFDFLLVRGQAEGGQAEELTQWWQAFQEADNDARRAMLERQPTQAKKRPRRRRAPRPKKQES</sequence>
<comment type="function">
    <text evidence="7">Adds poly(A) tail to the 3' end of many RNAs, which usually targets these RNAs for decay. Plays a significant role in the global control of gene expression, through influencing the rate of transcript degradation, and in the general RNA quality control.</text>
</comment>
<feature type="domain" description="Poly A polymerase head" evidence="10">
    <location>
        <begin position="45"/>
        <end position="172"/>
    </location>
</feature>
<proteinExistence type="inferred from homology"/>
<evidence type="ECO:0000313" key="13">
    <source>
        <dbReference type="EMBL" id="MFC6441395.1"/>
    </source>
</evidence>
<dbReference type="GO" id="GO:1990817">
    <property type="term" value="F:poly(A) RNA polymerase activity"/>
    <property type="evidence" value="ECO:0007669"/>
    <property type="project" value="UniProtKB-EC"/>
</dbReference>
<keyword evidence="2 7" id="KW-0808">Transferase</keyword>
<feature type="region of interest" description="Disordered" evidence="9">
    <location>
        <begin position="411"/>
        <end position="440"/>
    </location>
</feature>
<comment type="catalytic activity">
    <reaction evidence="7">
        <text>RNA(n) + ATP = RNA(n)-3'-adenine ribonucleotide + diphosphate</text>
        <dbReference type="Rhea" id="RHEA:11332"/>
        <dbReference type="Rhea" id="RHEA-COMP:14527"/>
        <dbReference type="Rhea" id="RHEA-COMP:17347"/>
        <dbReference type="ChEBI" id="CHEBI:30616"/>
        <dbReference type="ChEBI" id="CHEBI:33019"/>
        <dbReference type="ChEBI" id="CHEBI:140395"/>
        <dbReference type="ChEBI" id="CHEBI:173115"/>
        <dbReference type="EC" id="2.7.7.19"/>
    </reaction>
</comment>
<dbReference type="SUPFAM" id="SSF81891">
    <property type="entry name" value="Poly A polymerase C-terminal region-like"/>
    <property type="match status" value="1"/>
</dbReference>
<evidence type="ECO:0000256" key="7">
    <source>
        <dbReference type="HAMAP-Rule" id="MF_00957"/>
    </source>
</evidence>
<evidence type="ECO:0000256" key="2">
    <source>
        <dbReference type="ARBA" id="ARBA00022679"/>
    </source>
</evidence>
<feature type="active site" evidence="7">
    <location>
        <position position="142"/>
    </location>
</feature>
<dbReference type="Pfam" id="PF12627">
    <property type="entry name" value="PolyA_pol_RNAbd"/>
    <property type="match status" value="1"/>
</dbReference>
<keyword evidence="5 7" id="KW-0694">RNA-binding</keyword>